<evidence type="ECO:0008006" key="5">
    <source>
        <dbReference type="Google" id="ProtNLM"/>
    </source>
</evidence>
<evidence type="ECO:0000256" key="1">
    <source>
        <dbReference type="SAM" id="MobiDB-lite"/>
    </source>
</evidence>
<sequence>MRFVSRTALALAAVVAVAACDRSQPPAPAEPAAPAATPADPAAGPTISDGGLAIEAEGLRLFDDTGAARAIPFGTPQATAIAAVAASVGGAAPEVTTNSECGAGATQFAQFSNGLQLLFQNGQFQGWYVDQAGVTTVDGMGVGSTRASIDDSRAIEMQTDSTLGEEFTSGDIGGFLSDGTPQGTVKGLYAGLTCFFR</sequence>
<feature type="region of interest" description="Disordered" evidence="1">
    <location>
        <begin position="23"/>
        <end position="48"/>
    </location>
</feature>
<accession>A0ABW0FPL4</accession>
<feature type="chain" id="PRO_5046556959" description="Aspartate-semialdehyde dehydrogenase" evidence="2">
    <location>
        <begin position="19"/>
        <end position="197"/>
    </location>
</feature>
<dbReference type="EMBL" id="JBHSLF010000011">
    <property type="protein sequence ID" value="MFC5343364.1"/>
    <property type="molecule type" value="Genomic_DNA"/>
</dbReference>
<protein>
    <recommendedName>
        <fullName evidence="5">Aspartate-semialdehyde dehydrogenase</fullName>
    </recommendedName>
</protein>
<dbReference type="PROSITE" id="PS51257">
    <property type="entry name" value="PROKAR_LIPOPROTEIN"/>
    <property type="match status" value="1"/>
</dbReference>
<organism evidence="3 4">
    <name type="scientific">Brevundimonas staleyi</name>
    <dbReference type="NCBI Taxonomy" id="74326"/>
    <lineage>
        <taxon>Bacteria</taxon>
        <taxon>Pseudomonadati</taxon>
        <taxon>Pseudomonadota</taxon>
        <taxon>Alphaproteobacteria</taxon>
        <taxon>Caulobacterales</taxon>
        <taxon>Caulobacteraceae</taxon>
        <taxon>Brevundimonas</taxon>
    </lineage>
</organism>
<evidence type="ECO:0000256" key="2">
    <source>
        <dbReference type="SAM" id="SignalP"/>
    </source>
</evidence>
<evidence type="ECO:0000313" key="3">
    <source>
        <dbReference type="EMBL" id="MFC5343364.1"/>
    </source>
</evidence>
<keyword evidence="2" id="KW-0732">Signal</keyword>
<feature type="compositionally biased region" description="Low complexity" evidence="1">
    <location>
        <begin position="32"/>
        <end position="45"/>
    </location>
</feature>
<name>A0ABW0FPL4_9CAUL</name>
<reference evidence="4" key="1">
    <citation type="journal article" date="2019" name="Int. J. Syst. Evol. Microbiol.">
        <title>The Global Catalogue of Microorganisms (GCM) 10K type strain sequencing project: providing services to taxonomists for standard genome sequencing and annotation.</title>
        <authorList>
            <consortium name="The Broad Institute Genomics Platform"/>
            <consortium name="The Broad Institute Genome Sequencing Center for Infectious Disease"/>
            <person name="Wu L."/>
            <person name="Ma J."/>
        </authorList>
    </citation>
    <scope>NUCLEOTIDE SEQUENCE [LARGE SCALE GENOMIC DNA]</scope>
    <source>
        <strain evidence="4">JCM 12125</strain>
    </source>
</reference>
<feature type="signal peptide" evidence="2">
    <location>
        <begin position="1"/>
        <end position="18"/>
    </location>
</feature>
<evidence type="ECO:0000313" key="4">
    <source>
        <dbReference type="Proteomes" id="UP001596152"/>
    </source>
</evidence>
<comment type="caution">
    <text evidence="3">The sequence shown here is derived from an EMBL/GenBank/DDBJ whole genome shotgun (WGS) entry which is preliminary data.</text>
</comment>
<proteinExistence type="predicted"/>
<gene>
    <name evidence="3" type="ORF">ACFPIE_05510</name>
</gene>
<dbReference type="RefSeq" id="WP_374038829.1">
    <property type="nucleotide sequence ID" value="NZ_CP169082.1"/>
</dbReference>
<keyword evidence="4" id="KW-1185">Reference proteome</keyword>
<dbReference type="Proteomes" id="UP001596152">
    <property type="component" value="Unassembled WGS sequence"/>
</dbReference>